<evidence type="ECO:0000313" key="1">
    <source>
        <dbReference type="Proteomes" id="UP000504634"/>
    </source>
</evidence>
<sequence>MDICDPTMGLFSRHMLRLCLVSAMLHLAVQYCYVMKILGQRVWDTPKYELHMILHEKNNSLSSVTIVHEDVQIPLWHLTIMQHPRGRSGRVETARTLYNSTTKTCEFFKYIKRVRVFNNVAQLMLSSGSSNLSLDCPLKAGVYALNVIQVPPDTGLLKFMYHPNTIYTLHGTVYSLSPKDGVTKTRLCRYEVNGTIFKTC</sequence>
<dbReference type="GeneID" id="115633402"/>
<gene>
    <name evidence="2" type="primary">LOC115633402</name>
</gene>
<keyword evidence="1" id="KW-1185">Reference proteome</keyword>
<dbReference type="Pfam" id="PF06477">
    <property type="entry name" value="DUF1091"/>
    <property type="match status" value="1"/>
</dbReference>
<proteinExistence type="predicted"/>
<name>A0A6J2UEC0_DROLE</name>
<dbReference type="InterPro" id="IPR010512">
    <property type="entry name" value="DUF1091"/>
</dbReference>
<evidence type="ECO:0000313" key="2">
    <source>
        <dbReference type="RefSeq" id="XP_030386704.1"/>
    </source>
</evidence>
<reference evidence="2" key="1">
    <citation type="submission" date="2025-08" db="UniProtKB">
        <authorList>
            <consortium name="RefSeq"/>
        </authorList>
    </citation>
    <scope>IDENTIFICATION</scope>
    <source>
        <strain evidence="2">11010-0011.00</strain>
        <tissue evidence="2">Whole body</tissue>
    </source>
</reference>
<accession>A0A6J2UEC0</accession>
<dbReference type="OrthoDB" id="8028810at2759"/>
<dbReference type="AlphaFoldDB" id="A0A6J2UEC0"/>
<dbReference type="SMART" id="SM00697">
    <property type="entry name" value="DM8"/>
    <property type="match status" value="1"/>
</dbReference>
<protein>
    <submittedName>
        <fullName evidence="2">Uncharacterized protein LOC115633402</fullName>
    </submittedName>
</protein>
<dbReference type="RefSeq" id="XP_030386704.1">
    <property type="nucleotide sequence ID" value="XM_030530844.1"/>
</dbReference>
<dbReference type="Proteomes" id="UP000504634">
    <property type="component" value="Unplaced"/>
</dbReference>
<organism evidence="1 2">
    <name type="scientific">Drosophila lebanonensis</name>
    <name type="common">Fruit fly</name>
    <name type="synonym">Scaptodrosophila lebanonensis</name>
    <dbReference type="NCBI Taxonomy" id="7225"/>
    <lineage>
        <taxon>Eukaryota</taxon>
        <taxon>Metazoa</taxon>
        <taxon>Ecdysozoa</taxon>
        <taxon>Arthropoda</taxon>
        <taxon>Hexapoda</taxon>
        <taxon>Insecta</taxon>
        <taxon>Pterygota</taxon>
        <taxon>Neoptera</taxon>
        <taxon>Endopterygota</taxon>
        <taxon>Diptera</taxon>
        <taxon>Brachycera</taxon>
        <taxon>Muscomorpha</taxon>
        <taxon>Ephydroidea</taxon>
        <taxon>Drosophilidae</taxon>
        <taxon>Scaptodrosophila</taxon>
    </lineage>
</organism>